<protein>
    <submittedName>
        <fullName evidence="1">Uncharacterized protein</fullName>
    </submittedName>
</protein>
<comment type="caution">
    <text evidence="1">The sequence shown here is derived from an EMBL/GenBank/DDBJ whole genome shotgun (WGS) entry which is preliminary data.</text>
</comment>
<organism evidence="1 2">
    <name type="scientific">Vibrio ishigakensis</name>
    <dbReference type="NCBI Taxonomy" id="1481914"/>
    <lineage>
        <taxon>Bacteria</taxon>
        <taxon>Pseudomonadati</taxon>
        <taxon>Pseudomonadota</taxon>
        <taxon>Gammaproteobacteria</taxon>
        <taxon>Vibrionales</taxon>
        <taxon>Vibrionaceae</taxon>
        <taxon>Vibrio</taxon>
    </lineage>
</organism>
<gene>
    <name evidence="1" type="ORF">JCM19241_5409</name>
</gene>
<dbReference type="Proteomes" id="UP000031666">
    <property type="component" value="Unassembled WGS sequence"/>
</dbReference>
<dbReference type="AlphaFoldDB" id="A0A0B8QGD3"/>
<evidence type="ECO:0000313" key="1">
    <source>
        <dbReference type="EMBL" id="GAM74213.1"/>
    </source>
</evidence>
<sequence>MEATSYVGKVDIGHDLFVIAFGPSSIAFAHIAVDEDIRCPFHVEFVPYRDALAREAWS</sequence>
<reference evidence="1 2" key="1">
    <citation type="submission" date="2015-01" db="EMBL/GenBank/DDBJ databases">
        <title>Vibrio sp. C94 JCM 19241 whole genome shotgun sequence.</title>
        <authorList>
            <person name="Sawabe T."/>
            <person name="Meirelles P."/>
            <person name="Feng G."/>
            <person name="Sayaka M."/>
            <person name="Hattori M."/>
            <person name="Ohkuma M."/>
        </authorList>
    </citation>
    <scope>NUCLEOTIDE SEQUENCE [LARGE SCALE GENOMIC DNA]</scope>
    <source>
        <strain evidence="2">JCM 19241</strain>
    </source>
</reference>
<reference evidence="1 2" key="2">
    <citation type="submission" date="2015-01" db="EMBL/GenBank/DDBJ databases">
        <authorList>
            <consortium name="NBRP consortium"/>
            <person name="Sawabe T."/>
            <person name="Meirelles P."/>
            <person name="Feng G."/>
            <person name="Sayaka M."/>
            <person name="Hattori M."/>
            <person name="Ohkuma M."/>
        </authorList>
    </citation>
    <scope>NUCLEOTIDE SEQUENCE [LARGE SCALE GENOMIC DNA]</scope>
    <source>
        <strain evidence="2">JCM 19241</strain>
    </source>
</reference>
<proteinExistence type="predicted"/>
<dbReference type="STRING" id="1481914.JCM19241_5409"/>
<dbReference type="EMBL" id="BBSC01000002">
    <property type="protein sequence ID" value="GAM74213.1"/>
    <property type="molecule type" value="Genomic_DNA"/>
</dbReference>
<accession>A0A0B8QGD3</accession>
<name>A0A0B8QGD3_9VIBR</name>
<evidence type="ECO:0000313" key="2">
    <source>
        <dbReference type="Proteomes" id="UP000031666"/>
    </source>
</evidence>